<dbReference type="InterPro" id="IPR050471">
    <property type="entry name" value="AB_hydrolase"/>
</dbReference>
<organism evidence="2 3">
    <name type="scientific">Fredinandcohnia salidurans</name>
    <dbReference type="NCBI Taxonomy" id="2595041"/>
    <lineage>
        <taxon>Bacteria</taxon>
        <taxon>Bacillati</taxon>
        <taxon>Bacillota</taxon>
        <taxon>Bacilli</taxon>
        <taxon>Bacillales</taxon>
        <taxon>Bacillaceae</taxon>
        <taxon>Fredinandcohnia</taxon>
    </lineage>
</organism>
<dbReference type="PANTHER" id="PTHR43433">
    <property type="entry name" value="HYDROLASE, ALPHA/BETA FOLD FAMILY PROTEIN"/>
    <property type="match status" value="1"/>
</dbReference>
<reference evidence="3" key="1">
    <citation type="journal article" date="2019" name="Int. J. Syst. Evol. Microbiol.">
        <title>The Global Catalogue of Microorganisms (GCM) 10K type strain sequencing project: providing services to taxonomists for standard genome sequencing and annotation.</title>
        <authorList>
            <consortium name="The Broad Institute Genomics Platform"/>
            <consortium name="The Broad Institute Genome Sequencing Center for Infectious Disease"/>
            <person name="Wu L."/>
            <person name="Ma J."/>
        </authorList>
    </citation>
    <scope>NUCLEOTIDE SEQUENCE [LARGE SCALE GENOMIC DNA]</scope>
    <source>
        <strain evidence="3">CCUG 15531</strain>
    </source>
</reference>
<name>A0ABW4MK53_9BACI</name>
<dbReference type="GO" id="GO:0016787">
    <property type="term" value="F:hydrolase activity"/>
    <property type="evidence" value="ECO:0007669"/>
    <property type="project" value="UniProtKB-KW"/>
</dbReference>
<evidence type="ECO:0000313" key="2">
    <source>
        <dbReference type="EMBL" id="MFD1777697.1"/>
    </source>
</evidence>
<keyword evidence="2" id="KW-0378">Hydrolase</keyword>
<dbReference type="InterPro" id="IPR000073">
    <property type="entry name" value="AB_hydrolase_1"/>
</dbReference>
<dbReference type="RefSeq" id="WP_388035242.1">
    <property type="nucleotide sequence ID" value="NZ_JBHUEK010000007.1"/>
</dbReference>
<dbReference type="Pfam" id="PF00561">
    <property type="entry name" value="Abhydrolase_1"/>
    <property type="match status" value="1"/>
</dbReference>
<feature type="domain" description="AB hydrolase-1" evidence="1">
    <location>
        <begin position="22"/>
        <end position="234"/>
    </location>
</feature>
<dbReference type="InterPro" id="IPR029058">
    <property type="entry name" value="AB_hydrolase_fold"/>
</dbReference>
<keyword evidence="3" id="KW-1185">Reference proteome</keyword>
<dbReference type="Proteomes" id="UP001597227">
    <property type="component" value="Unassembled WGS sequence"/>
</dbReference>
<dbReference type="PANTHER" id="PTHR43433:SF5">
    <property type="entry name" value="AB HYDROLASE-1 DOMAIN-CONTAINING PROTEIN"/>
    <property type="match status" value="1"/>
</dbReference>
<comment type="caution">
    <text evidence="2">The sequence shown here is derived from an EMBL/GenBank/DDBJ whole genome shotgun (WGS) entry which is preliminary data.</text>
</comment>
<accession>A0ABW4MK53</accession>
<dbReference type="PRINTS" id="PR00111">
    <property type="entry name" value="ABHYDROLASE"/>
</dbReference>
<evidence type="ECO:0000313" key="3">
    <source>
        <dbReference type="Proteomes" id="UP001597227"/>
    </source>
</evidence>
<dbReference type="SUPFAM" id="SSF53474">
    <property type="entry name" value="alpha/beta-Hydrolases"/>
    <property type="match status" value="1"/>
</dbReference>
<proteinExistence type="predicted"/>
<evidence type="ECO:0000259" key="1">
    <source>
        <dbReference type="Pfam" id="PF00561"/>
    </source>
</evidence>
<dbReference type="EMBL" id="JBHUEK010000007">
    <property type="protein sequence ID" value="MFD1777697.1"/>
    <property type="molecule type" value="Genomic_DNA"/>
</dbReference>
<protein>
    <submittedName>
        <fullName evidence="2">Alpha/beta fold hydrolase</fullName>
    </submittedName>
</protein>
<dbReference type="Gene3D" id="3.40.50.1820">
    <property type="entry name" value="alpha/beta hydrolase"/>
    <property type="match status" value="1"/>
</dbReference>
<gene>
    <name evidence="2" type="ORF">ACFSFW_03385</name>
</gene>
<sequence>MPYIRCTNQTQIYYESHGKGKPIVFVHPPGMGHVTFKLQQPLSKKFQVITYDLRGNGKSDPGTEDITISLLANDILQLIDQLAFEKVVVCGYSNGGSIALEFALSNPDRVEGIILIGGFSEVNTFLLRSEFKLGISTVRMNRLSVLAKVLGKAHGTTKEYKKEIEQYVKKANVDILYQMYIRGLEYNCSHRLKDIIVPVLLVDGSFDFYMHSYQRFLEREIPNAERVFVNKARHQVPTRHAHTFNQLIETFMEKL</sequence>